<evidence type="ECO:0000256" key="2">
    <source>
        <dbReference type="ARBA" id="ARBA00008066"/>
    </source>
</evidence>
<evidence type="ECO:0000313" key="12">
    <source>
        <dbReference type="Ensembl" id="ENSDCDP00010031692.1"/>
    </source>
</evidence>
<accession>A0AAY4CF16</accession>
<dbReference type="AlphaFoldDB" id="A0AAY4CF16"/>
<feature type="transmembrane region" description="Helical" evidence="10">
    <location>
        <begin position="61"/>
        <end position="86"/>
    </location>
</feature>
<evidence type="ECO:0000256" key="1">
    <source>
        <dbReference type="ARBA" id="ARBA00004651"/>
    </source>
</evidence>
<evidence type="ECO:0000256" key="3">
    <source>
        <dbReference type="ARBA" id="ARBA00022448"/>
    </source>
</evidence>
<keyword evidence="7 10" id="KW-1133">Transmembrane helix</keyword>
<keyword evidence="4" id="KW-1003">Cell membrane</keyword>
<evidence type="ECO:0000256" key="5">
    <source>
        <dbReference type="ARBA" id="ARBA00022692"/>
    </source>
</evidence>
<dbReference type="GO" id="GO:0005886">
    <property type="term" value="C:plasma membrane"/>
    <property type="evidence" value="ECO:0007669"/>
    <property type="project" value="UniProtKB-SubCell"/>
</dbReference>
<keyword evidence="6" id="KW-0029">Amino-acid transport</keyword>
<dbReference type="InterPro" id="IPR013057">
    <property type="entry name" value="AA_transpt_TM"/>
</dbReference>
<reference evidence="12" key="3">
    <citation type="submission" date="2025-09" db="UniProtKB">
        <authorList>
            <consortium name="Ensembl"/>
        </authorList>
    </citation>
    <scope>IDENTIFICATION</scope>
</reference>
<feature type="transmembrane region" description="Helical" evidence="10">
    <location>
        <begin position="289"/>
        <end position="309"/>
    </location>
</feature>
<dbReference type="Ensembl" id="ENSDCDT00010039251.1">
    <property type="protein sequence ID" value="ENSDCDP00010031692.1"/>
    <property type="gene ID" value="ENSDCDG00010020131.1"/>
</dbReference>
<dbReference type="Pfam" id="PF01490">
    <property type="entry name" value="Aa_trans"/>
    <property type="match status" value="1"/>
</dbReference>
<evidence type="ECO:0000256" key="9">
    <source>
        <dbReference type="ARBA" id="ARBA00023157"/>
    </source>
</evidence>
<feature type="domain" description="Amino acid transporter transmembrane" evidence="11">
    <location>
        <begin position="31"/>
        <end position="411"/>
    </location>
</feature>
<feature type="transmembrane region" description="Helical" evidence="10">
    <location>
        <begin position="149"/>
        <end position="172"/>
    </location>
</feature>
<feature type="transmembrane region" description="Helical" evidence="10">
    <location>
        <begin position="356"/>
        <end position="378"/>
    </location>
</feature>
<evidence type="ECO:0000313" key="13">
    <source>
        <dbReference type="Proteomes" id="UP000694580"/>
    </source>
</evidence>
<dbReference type="GeneTree" id="ENSGT00940000156982"/>
<reference evidence="12 13" key="1">
    <citation type="submission" date="2020-06" db="EMBL/GenBank/DDBJ databases">
        <authorList>
            <consortium name="Wellcome Sanger Institute Data Sharing"/>
        </authorList>
    </citation>
    <scope>NUCLEOTIDE SEQUENCE [LARGE SCALE GENOMIC DNA]</scope>
</reference>
<keyword evidence="8 10" id="KW-0472">Membrane</keyword>
<comment type="subcellular location">
    <subcellularLocation>
        <location evidence="1">Cell membrane</location>
        <topology evidence="1">Multi-pass membrane protein</topology>
    </subcellularLocation>
</comment>
<feature type="transmembrane region" description="Helical" evidence="10">
    <location>
        <begin position="192"/>
        <end position="210"/>
    </location>
</feature>
<evidence type="ECO:0000256" key="7">
    <source>
        <dbReference type="ARBA" id="ARBA00022989"/>
    </source>
</evidence>
<feature type="transmembrane region" description="Helical" evidence="10">
    <location>
        <begin position="245"/>
        <end position="269"/>
    </location>
</feature>
<name>A0AAY4CF16_9TELE</name>
<dbReference type="PANTHER" id="PTHR22950">
    <property type="entry name" value="AMINO ACID TRANSPORTER"/>
    <property type="match status" value="1"/>
</dbReference>
<keyword evidence="13" id="KW-1185">Reference proteome</keyword>
<feature type="transmembrane region" description="Helical" evidence="10">
    <location>
        <begin position="329"/>
        <end position="350"/>
    </location>
</feature>
<feature type="transmembrane region" description="Helical" evidence="10">
    <location>
        <begin position="37"/>
        <end position="55"/>
    </location>
</feature>
<comment type="similarity">
    <text evidence="2">Belongs to the amino acid/polyamine transporter 2 family.</text>
</comment>
<evidence type="ECO:0000256" key="4">
    <source>
        <dbReference type="ARBA" id="ARBA00022475"/>
    </source>
</evidence>
<keyword evidence="9" id="KW-1015">Disulfide bond</keyword>
<sequence length="418" mass="45586">AEYDWSVSCDQEDEDGDSVFCFTSQVRGGSASFSSSVFNLMNAIMGSGILGLAYAMANTGIIGFTLLLILVSSLAVYSIHLLLTLCDQTGISAYETLGDRAFGRPGRILVACTILVQNIGAMSSYMFILKSELPAVISSFLSPVHDGGVWYENGVLLLILVTVCVVLPLALLPKIGKFWKSCRTCYPFHVKCFLLCIAFCFVCVCFSQSVYAVPTMAFSFLCHTAILPIYCELQRSVSTKQRMQQVTNVSISLSFILYFISALFGYLTFYNSVESELLLSYDVYRPRDVLVVIVRLAVLLAVLLTVPLIHFPARKAVLMLVKGEESISFLSHCLATFLLITTVVLLAVYVPDIRNIFGVVGSTTSTCLLFVYPGLFFLRVSTHTLPSPAAVGALCLVLFGVCVGFLSLVTITVSLVQS</sequence>
<evidence type="ECO:0000259" key="11">
    <source>
        <dbReference type="Pfam" id="PF01490"/>
    </source>
</evidence>
<keyword evidence="3" id="KW-0813">Transport</keyword>
<dbReference type="Proteomes" id="UP000694580">
    <property type="component" value="Chromosome 1"/>
</dbReference>
<keyword evidence="5 10" id="KW-0812">Transmembrane</keyword>
<feature type="transmembrane region" description="Helical" evidence="10">
    <location>
        <begin position="390"/>
        <end position="416"/>
    </location>
</feature>
<dbReference type="PANTHER" id="PTHR22950:SF366">
    <property type="entry name" value="SODIUM-COUPLED NEUTRAL AMINO ACID TRANSPORTER 6-RELATED"/>
    <property type="match status" value="1"/>
</dbReference>
<reference evidence="12" key="2">
    <citation type="submission" date="2025-08" db="UniProtKB">
        <authorList>
            <consortium name="Ensembl"/>
        </authorList>
    </citation>
    <scope>IDENTIFICATION</scope>
</reference>
<organism evidence="12 13">
    <name type="scientific">Denticeps clupeoides</name>
    <name type="common">denticle herring</name>
    <dbReference type="NCBI Taxonomy" id="299321"/>
    <lineage>
        <taxon>Eukaryota</taxon>
        <taxon>Metazoa</taxon>
        <taxon>Chordata</taxon>
        <taxon>Craniata</taxon>
        <taxon>Vertebrata</taxon>
        <taxon>Euteleostomi</taxon>
        <taxon>Actinopterygii</taxon>
        <taxon>Neopterygii</taxon>
        <taxon>Teleostei</taxon>
        <taxon>Clupei</taxon>
        <taxon>Clupeiformes</taxon>
        <taxon>Denticipitoidei</taxon>
        <taxon>Denticipitidae</taxon>
        <taxon>Denticeps</taxon>
    </lineage>
</organism>
<dbReference type="GO" id="GO:0015186">
    <property type="term" value="F:L-glutamine transmembrane transporter activity"/>
    <property type="evidence" value="ECO:0007669"/>
    <property type="project" value="TreeGrafter"/>
</dbReference>
<protein>
    <recommendedName>
        <fullName evidence="11">Amino acid transporter transmembrane domain-containing protein</fullName>
    </recommendedName>
</protein>
<evidence type="ECO:0000256" key="6">
    <source>
        <dbReference type="ARBA" id="ARBA00022970"/>
    </source>
</evidence>
<proteinExistence type="inferred from homology"/>
<evidence type="ECO:0000256" key="10">
    <source>
        <dbReference type="SAM" id="Phobius"/>
    </source>
</evidence>
<evidence type="ECO:0000256" key="8">
    <source>
        <dbReference type="ARBA" id="ARBA00023136"/>
    </source>
</evidence>
<gene>
    <name evidence="12" type="primary">SLC38A6</name>
</gene>
<feature type="transmembrane region" description="Helical" evidence="10">
    <location>
        <begin position="107"/>
        <end position="129"/>
    </location>
</feature>